<evidence type="ECO:0000313" key="3">
    <source>
        <dbReference type="EMBL" id="CAF1343607.1"/>
    </source>
</evidence>
<evidence type="ECO:0000313" key="6">
    <source>
        <dbReference type="Proteomes" id="UP000663852"/>
    </source>
</evidence>
<keyword evidence="2" id="KW-0472">Membrane</keyword>
<feature type="transmembrane region" description="Helical" evidence="2">
    <location>
        <begin position="49"/>
        <end position="67"/>
    </location>
</feature>
<proteinExistence type="predicted"/>
<dbReference type="EMBL" id="CAJNOR010002809">
    <property type="protein sequence ID" value="CAF1343607.1"/>
    <property type="molecule type" value="Genomic_DNA"/>
</dbReference>
<dbReference type="EMBL" id="CAJNOJ010000291">
    <property type="protein sequence ID" value="CAF1374573.1"/>
    <property type="molecule type" value="Genomic_DNA"/>
</dbReference>
<evidence type="ECO:0000256" key="1">
    <source>
        <dbReference type="ARBA" id="ARBA00022729"/>
    </source>
</evidence>
<dbReference type="InterPro" id="IPR028994">
    <property type="entry name" value="Integrin_alpha_N"/>
</dbReference>
<keyword evidence="2" id="KW-1133">Transmembrane helix</keyword>
<protein>
    <submittedName>
        <fullName evidence="4">Uncharacterized protein</fullName>
    </submittedName>
</protein>
<dbReference type="PANTHER" id="PTHR45460">
    <property type="entry name" value="SIMILAR TO CYSTEINE PROTEINASE"/>
    <property type="match status" value="1"/>
</dbReference>
<feature type="transmembrane region" description="Helical" evidence="2">
    <location>
        <begin position="1291"/>
        <end position="1321"/>
    </location>
</feature>
<gene>
    <name evidence="4" type="ORF">EDS130_LOCUS34573</name>
    <name evidence="3" type="ORF">XAT740_LOCUS31092</name>
</gene>
<dbReference type="OrthoDB" id="10022113at2759"/>
<feature type="transmembrane region" description="Helical" evidence="2">
    <location>
        <begin position="1370"/>
        <end position="1392"/>
    </location>
</feature>
<accession>A0A815J293</accession>
<dbReference type="Proteomes" id="UP000663828">
    <property type="component" value="Unassembled WGS sequence"/>
</dbReference>
<comment type="caution">
    <text evidence="4">The sequence shown here is derived from an EMBL/GenBank/DDBJ whole genome shotgun (WGS) entry which is preliminary data.</text>
</comment>
<organism evidence="4 6">
    <name type="scientific">Adineta ricciae</name>
    <name type="common">Rotifer</name>
    <dbReference type="NCBI Taxonomy" id="249248"/>
    <lineage>
        <taxon>Eukaryota</taxon>
        <taxon>Metazoa</taxon>
        <taxon>Spiralia</taxon>
        <taxon>Gnathifera</taxon>
        <taxon>Rotifera</taxon>
        <taxon>Eurotatoria</taxon>
        <taxon>Bdelloidea</taxon>
        <taxon>Adinetida</taxon>
        <taxon>Adinetidae</taxon>
        <taxon>Adineta</taxon>
    </lineage>
</organism>
<dbReference type="Gene3D" id="2.130.10.130">
    <property type="entry name" value="Integrin alpha, N-terminal"/>
    <property type="match status" value="1"/>
</dbReference>
<reference evidence="4" key="1">
    <citation type="submission" date="2021-02" db="EMBL/GenBank/DDBJ databases">
        <authorList>
            <person name="Nowell W R."/>
        </authorList>
    </citation>
    <scope>NUCLEOTIDE SEQUENCE</scope>
</reference>
<evidence type="ECO:0000313" key="4">
    <source>
        <dbReference type="EMBL" id="CAF1374573.1"/>
    </source>
</evidence>
<feature type="transmembrane region" description="Helical" evidence="2">
    <location>
        <begin position="862"/>
        <end position="889"/>
    </location>
</feature>
<name>A0A815J293_ADIRI</name>
<keyword evidence="2" id="KW-0812">Transmembrane</keyword>
<sequence>MKLKDILSWLLDRIRNYNVFMSEDDHVDNNDEVQEPSDILKHQKYTTRLYVLLLITCLYVLFYAVLIKTQPRTITEPHVTLAKFNELHLEYRTTLICPCSKPTLLYKDFVSFSITFHPICKSIFIHEEWIEGLSNKMQSNYTLWDFPTVAQLQFNILASLCLFSENKVSDIQFNMRNHELVSIHLYTEIQLETQVNNIMHYIKTDAFDPNILFVNYIMKIIHRSKFVSALNTNIWLNATYNSETELLQIALTPPSTSINNTGSINCFESDVFARANLNTGPYHQIFNNPSDITDHLILEGDIKGFFVGCSPFSSILSSTLECLYDIKCVHSIINHFPFLQQMNISWADHILRTQQRNISVQEYFSKFFTEELEIVSNYSNYFSECAPSFCTYTKTNQINFSRALTLFISLYGGLIIILRLMAPLLMSTFMELKYCFKSRNIALVFRQIHPSKSFKSIKQLNLFRRIHQQTESDIKQQKITTHLYLTLLSISIISLVLFNSLSTHMTMITVPNPSLTIYNDLQMKHANTLKCPCTTMAIPHQKFISLSIVLHKLCTTAFSPNGSESLFSYFNMQTRQCPLLPWSCTIEEHFELLRVLCQLANERINNAILRFNTQSFITTTVLNELDFKTQIDVNINQFFQPIIFHFRFIIELSRLLLHIDQPYKIQSIYHIFTVSRYTVSIYNDASEINNQSQSLSKILSRLVQYHQFLGSTNCSCIINSRCTTEVFFTFNFPGLLNDDGKNRNNSLQGIVESCSIIDSVLDSTLECFYVDSDCYPIIKSRVFPILTQNVDKLPQWVLDFQSFTYNPTRDRFSSNTPISVMVENLMIDQLNTIHSYKKFYELCAPNHCTYFERVRVKTFAELMVTLMSLIGGLTVSLRLITPQIVSLVYRLLTLISKRRNEQESQVRQKWSNRLKITIQNSIRFCIISITNLNLFPMRYFGSNTDRIKAKRLGQIATRLYIILHIVAFVIIIFYNIVRPATQRETFDHLTFDFYKQLEKKHGNKLECPCTNIASKYDNFVENEVELHEVCSSPFVSNEWRMNLTDNLHLSTAIYEQGDDYRRFLSPHLQFLSGLCNIFNELTNSSITQIMSSFMITTQLLTEEDFNERLNLKIDQTKSNVHTIFTRYFSLTQSIKHGSALISGFGSNFNYIFNKSVNYLLTKPMIYDNQCSCELYSNCTTQGNFLKMNDFEKIPLQGLKVGCLPTESFLQSTLECFYNQSCLDLIREHTKYTAKITPLSLVNTRFPLNTTILKLINDLFVEKWIPKVNYSNYFEKCLPLSCSYTYVERINLVYMITFLLGIQGGLTIVLQWICPQIILCVFKINEYRKKGTNTIQPSSSMRITTIETHQNSTNNSNASSTTTIWQNSLKIILMCISVIIVAVLLTIFSIYMVQSASSNNTTINIDTTTVTTTTYSRNSVSNCPLKFQTIPIPTYCSSSLFKSPVVADLNKDNRLDLIYFCSSLKAVLVRLGIDNGNFSRQVITPIETYSDTFQLDIIDFNNDGQLDLAFVEFETKQILMLAGYGNGGFQLVSTFSFEKIPLSNSIALADFNGDKYLDITVMDTFANIILIYIAMNNGNFSLQTTIFTGRSSYPQNLTAADLDNDNNIDLITFNTKLCGFTVFRGHGNGSFEKHKFHPFDNYMHLYMTINDVNKDNRLDLVTWNYHKGAIHIWFGYGDTTFNTRQPIIIPVASQPSVATGSDFNRDGYIDIAIMYPLEPNMKIILENENGTYSTITVSLNEDDVLNGFIVKDFNSDNYKDILVIDDQLSTINIFLNLGEYCVHET</sequence>
<keyword evidence="5" id="KW-1185">Reference proteome</keyword>
<dbReference type="SUPFAM" id="SSF69318">
    <property type="entry name" value="Integrin alpha N-terminal domain"/>
    <property type="match status" value="1"/>
</dbReference>
<dbReference type="Pfam" id="PF13517">
    <property type="entry name" value="FG-GAP_3"/>
    <property type="match status" value="2"/>
</dbReference>
<feature type="transmembrane region" description="Helical" evidence="2">
    <location>
        <begin position="403"/>
        <end position="422"/>
    </location>
</feature>
<feature type="transmembrane region" description="Helical" evidence="2">
    <location>
        <begin position="483"/>
        <end position="501"/>
    </location>
</feature>
<dbReference type="Proteomes" id="UP000663852">
    <property type="component" value="Unassembled WGS sequence"/>
</dbReference>
<evidence type="ECO:0000256" key="2">
    <source>
        <dbReference type="SAM" id="Phobius"/>
    </source>
</evidence>
<dbReference type="InterPro" id="IPR013517">
    <property type="entry name" value="FG-GAP"/>
</dbReference>
<keyword evidence="1" id="KW-0732">Signal</keyword>
<feature type="transmembrane region" description="Helical" evidence="2">
    <location>
        <begin position="955"/>
        <end position="977"/>
    </location>
</feature>
<dbReference type="PANTHER" id="PTHR45460:SF2">
    <property type="entry name" value="ALPHA 1,3 GLUCANASE, GH71 FAMILY (EUROFUNG)"/>
    <property type="match status" value="1"/>
</dbReference>
<evidence type="ECO:0000313" key="5">
    <source>
        <dbReference type="Proteomes" id="UP000663828"/>
    </source>
</evidence>